<proteinExistence type="predicted"/>
<keyword evidence="1" id="KW-1185">Reference proteome</keyword>
<name>A0A183C6Y6_GLOPA</name>
<organism evidence="1 2">
    <name type="scientific">Globodera pallida</name>
    <name type="common">Potato cyst nematode worm</name>
    <name type="synonym">Heterodera pallida</name>
    <dbReference type="NCBI Taxonomy" id="36090"/>
    <lineage>
        <taxon>Eukaryota</taxon>
        <taxon>Metazoa</taxon>
        <taxon>Ecdysozoa</taxon>
        <taxon>Nematoda</taxon>
        <taxon>Chromadorea</taxon>
        <taxon>Rhabditida</taxon>
        <taxon>Tylenchina</taxon>
        <taxon>Tylenchomorpha</taxon>
        <taxon>Tylenchoidea</taxon>
        <taxon>Heteroderidae</taxon>
        <taxon>Heteroderinae</taxon>
        <taxon>Globodera</taxon>
    </lineage>
</organism>
<sequence length="354" mass="40740">MSDNPKKVEKRLKEIFVCDDVLFDVFKFCGPFVLGLKLALISDRFDLLVDAHFNSMEWSLGRLDIRRATDGNGAGIVKFFGFGSERRLPWPQDPLPDSVIGFESLYINYIDQNVIEFLQRIRRLFDSNGTHLSIGTEKSQRRSWEIIWPLINDNICSIFLRSSDLDHLRQFSPTILRDCPKLRMIESVGPFPKIPANDSAVASSGQALAKWLHTPRGDGLPKVLRREFCSEGMEGLKMEFVNSTVSVNFIIGLWRCSANIVPFKLQNNLTGERLVFRHFERYFCLLVRCPIERDGEKWAKWEKAAAEWNWRRHQNRTFINFEDSAIGDGLLDVDEGPIQRATVVGSVVETFWFS</sequence>
<evidence type="ECO:0000313" key="1">
    <source>
        <dbReference type="Proteomes" id="UP000050741"/>
    </source>
</evidence>
<reference evidence="2" key="3">
    <citation type="submission" date="2016-06" db="UniProtKB">
        <authorList>
            <consortium name="WormBaseParasite"/>
        </authorList>
    </citation>
    <scope>IDENTIFICATION</scope>
</reference>
<evidence type="ECO:0000313" key="2">
    <source>
        <dbReference type="WBParaSite" id="GPLIN_000863200"/>
    </source>
</evidence>
<protein>
    <submittedName>
        <fullName evidence="2">FBA_2 domain-containing protein</fullName>
    </submittedName>
</protein>
<dbReference type="AlphaFoldDB" id="A0A183C6Y6"/>
<dbReference type="WBParaSite" id="GPLIN_000863200">
    <property type="protein sequence ID" value="GPLIN_000863200"/>
    <property type="gene ID" value="GPLIN_000863200"/>
</dbReference>
<dbReference type="Proteomes" id="UP000050741">
    <property type="component" value="Unassembled WGS sequence"/>
</dbReference>
<reference evidence="1" key="2">
    <citation type="submission" date="2014-05" db="EMBL/GenBank/DDBJ databases">
        <title>The genome and life-stage specific transcriptomes of Globodera pallida elucidate key aspects of plant parasitism by a cyst nematode.</title>
        <authorList>
            <person name="Cotton J.A."/>
            <person name="Lilley C.J."/>
            <person name="Jones L.M."/>
            <person name="Kikuchi T."/>
            <person name="Reid A.J."/>
            <person name="Thorpe P."/>
            <person name="Tsai I.J."/>
            <person name="Beasley H."/>
            <person name="Blok V."/>
            <person name="Cock P.J.A."/>
            <person name="Van den Akker S.E."/>
            <person name="Holroyd N."/>
            <person name="Hunt M."/>
            <person name="Mantelin S."/>
            <person name="Naghra H."/>
            <person name="Pain A."/>
            <person name="Palomares-Rius J.E."/>
            <person name="Zarowiecki M."/>
            <person name="Berriman M."/>
            <person name="Jones J.T."/>
            <person name="Urwin P.E."/>
        </authorList>
    </citation>
    <scope>NUCLEOTIDE SEQUENCE [LARGE SCALE GENOMIC DNA]</scope>
    <source>
        <strain evidence="1">Lindley</strain>
    </source>
</reference>
<reference evidence="1" key="1">
    <citation type="submission" date="2013-12" db="EMBL/GenBank/DDBJ databases">
        <authorList>
            <person name="Aslett M."/>
        </authorList>
    </citation>
    <scope>NUCLEOTIDE SEQUENCE [LARGE SCALE GENOMIC DNA]</scope>
    <source>
        <strain evidence="1">Lindley</strain>
    </source>
</reference>
<accession>A0A183C6Y6</accession>